<dbReference type="InterPro" id="IPR003660">
    <property type="entry name" value="HAMP_dom"/>
</dbReference>
<keyword evidence="9 20" id="KW-0418">Kinase</keyword>
<dbReference type="PROSITE" id="PS50109">
    <property type="entry name" value="HIS_KIN"/>
    <property type="match status" value="1"/>
</dbReference>
<dbReference type="Pfam" id="PF00512">
    <property type="entry name" value="HisKA"/>
    <property type="match status" value="1"/>
</dbReference>
<feature type="domain" description="Response regulatory" evidence="18">
    <location>
        <begin position="808"/>
        <end position="925"/>
    </location>
</feature>
<keyword evidence="21" id="KW-1185">Reference proteome</keyword>
<evidence type="ECO:0000256" key="2">
    <source>
        <dbReference type="ARBA" id="ARBA00004651"/>
    </source>
</evidence>
<dbReference type="Gene3D" id="3.30.565.10">
    <property type="entry name" value="Histidine kinase-like ATPase, C-terminal domain"/>
    <property type="match status" value="1"/>
</dbReference>
<dbReference type="Proteomes" id="UP000036045">
    <property type="component" value="Unassembled WGS sequence"/>
</dbReference>
<dbReference type="SUPFAM" id="SSF52172">
    <property type="entry name" value="CheY-like"/>
    <property type="match status" value="1"/>
</dbReference>
<dbReference type="Gene3D" id="6.10.340.10">
    <property type="match status" value="1"/>
</dbReference>
<dbReference type="GeneID" id="56352013"/>
<dbReference type="PANTHER" id="PTHR45339:SF1">
    <property type="entry name" value="HYBRID SIGNAL TRANSDUCTION HISTIDINE KINASE J"/>
    <property type="match status" value="1"/>
</dbReference>
<dbReference type="SMART" id="SM00304">
    <property type="entry name" value="HAMP"/>
    <property type="match status" value="1"/>
</dbReference>
<evidence type="ECO:0000256" key="3">
    <source>
        <dbReference type="ARBA" id="ARBA00006402"/>
    </source>
</evidence>
<accession>A0A0J1LF46</accession>
<keyword evidence="5" id="KW-1003">Cell membrane</keyword>
<dbReference type="CDD" id="cd00082">
    <property type="entry name" value="HisKA"/>
    <property type="match status" value="1"/>
</dbReference>
<evidence type="ECO:0000256" key="7">
    <source>
        <dbReference type="ARBA" id="ARBA00022679"/>
    </source>
</evidence>
<dbReference type="CDD" id="cd06225">
    <property type="entry name" value="HAMP"/>
    <property type="match status" value="1"/>
</dbReference>
<feature type="domain" description="HAMP" evidence="19">
    <location>
        <begin position="212"/>
        <end position="266"/>
    </location>
</feature>
<organism evidence="20 21">
    <name type="scientific">Niallia circulans</name>
    <name type="common">Bacillus circulans</name>
    <dbReference type="NCBI Taxonomy" id="1397"/>
    <lineage>
        <taxon>Bacteria</taxon>
        <taxon>Bacillati</taxon>
        <taxon>Bacillota</taxon>
        <taxon>Bacilli</taxon>
        <taxon>Bacillales</taxon>
        <taxon>Bacillaceae</taxon>
        <taxon>Niallia</taxon>
    </lineage>
</organism>
<comment type="catalytic activity">
    <reaction evidence="1">
        <text>ATP + protein L-histidine = ADP + protein N-phospho-L-histidine.</text>
        <dbReference type="EC" id="2.7.13.3"/>
    </reaction>
</comment>
<evidence type="ECO:0000256" key="15">
    <source>
        <dbReference type="SAM" id="Coils"/>
    </source>
</evidence>
<dbReference type="Pfam" id="PF05227">
    <property type="entry name" value="CHASE3"/>
    <property type="match status" value="1"/>
</dbReference>
<dbReference type="PANTHER" id="PTHR45339">
    <property type="entry name" value="HYBRID SIGNAL TRANSDUCTION HISTIDINE KINASE J"/>
    <property type="match status" value="1"/>
</dbReference>
<reference evidence="20 21" key="1">
    <citation type="submission" date="2015-05" db="EMBL/GenBank/DDBJ databases">
        <title>Whole genome sequence and identification of bacterial endophytes from Costus igneus.</title>
        <authorList>
            <person name="Lee Y.P."/>
            <person name="Gan H.M."/>
            <person name="Eng W."/>
            <person name="Wheatley M.S."/>
            <person name="Caraballo A."/>
            <person name="Polter S."/>
            <person name="Savka M.A."/>
            <person name="Hudson A.O."/>
        </authorList>
    </citation>
    <scope>NUCLEOTIDE SEQUENCE [LARGE SCALE GENOMIC DNA]</scope>
    <source>
        <strain evidence="20 21">RIT379</strain>
    </source>
</reference>
<dbReference type="PROSITE" id="PS50110">
    <property type="entry name" value="RESPONSE_REGULATORY"/>
    <property type="match status" value="1"/>
</dbReference>
<dbReference type="RefSeq" id="WP_047940910.1">
    <property type="nucleotide sequence ID" value="NZ_CP053989.1"/>
</dbReference>
<keyword evidence="7" id="KW-0808">Transferase</keyword>
<evidence type="ECO:0000256" key="5">
    <source>
        <dbReference type="ARBA" id="ARBA00022475"/>
    </source>
</evidence>
<dbReference type="InterPro" id="IPR003661">
    <property type="entry name" value="HisK_dim/P_dom"/>
</dbReference>
<comment type="subcellular location">
    <subcellularLocation>
        <location evidence="2">Cell membrane</location>
        <topology evidence="2">Multi-pass membrane protein</topology>
    </subcellularLocation>
</comment>
<keyword evidence="6 14" id="KW-0597">Phosphoprotein</keyword>
<feature type="transmembrane region" description="Helical" evidence="16">
    <location>
        <begin position="13"/>
        <end position="32"/>
    </location>
</feature>
<dbReference type="InterPro" id="IPR003594">
    <property type="entry name" value="HATPase_dom"/>
</dbReference>
<evidence type="ECO:0000256" key="11">
    <source>
        <dbReference type="ARBA" id="ARBA00023012"/>
    </source>
</evidence>
<dbReference type="InterPro" id="IPR029016">
    <property type="entry name" value="GAF-like_dom_sf"/>
</dbReference>
<dbReference type="Pfam" id="PF02518">
    <property type="entry name" value="HATPase_c"/>
    <property type="match status" value="1"/>
</dbReference>
<evidence type="ECO:0000256" key="8">
    <source>
        <dbReference type="ARBA" id="ARBA00022741"/>
    </source>
</evidence>
<dbReference type="SMART" id="SM00448">
    <property type="entry name" value="REC"/>
    <property type="match status" value="1"/>
</dbReference>
<dbReference type="InterPro" id="IPR003018">
    <property type="entry name" value="GAF"/>
</dbReference>
<dbReference type="Pfam" id="PF00672">
    <property type="entry name" value="HAMP"/>
    <property type="match status" value="1"/>
</dbReference>
<dbReference type="Gene3D" id="1.10.287.130">
    <property type="match status" value="1"/>
</dbReference>
<dbReference type="SMART" id="SM00388">
    <property type="entry name" value="HisKA"/>
    <property type="match status" value="1"/>
</dbReference>
<dbReference type="GO" id="GO:0000155">
    <property type="term" value="F:phosphorelay sensor kinase activity"/>
    <property type="evidence" value="ECO:0007669"/>
    <property type="project" value="InterPro"/>
</dbReference>
<dbReference type="InterPro" id="IPR036097">
    <property type="entry name" value="HisK_dim/P_sf"/>
</dbReference>
<dbReference type="InterPro" id="IPR007891">
    <property type="entry name" value="CHASE3"/>
</dbReference>
<dbReference type="Gene3D" id="3.30.450.40">
    <property type="match status" value="1"/>
</dbReference>
<keyword evidence="11" id="KW-0902">Two-component regulatory system</keyword>
<evidence type="ECO:0000256" key="9">
    <source>
        <dbReference type="ARBA" id="ARBA00022777"/>
    </source>
</evidence>
<dbReference type="Gene3D" id="3.40.50.2300">
    <property type="match status" value="1"/>
</dbReference>
<dbReference type="EC" id="2.7.13.3" evidence="4"/>
<feature type="coiled-coil region" evidence="15">
    <location>
        <begin position="764"/>
        <end position="791"/>
    </location>
</feature>
<feature type="transmembrane region" description="Helical" evidence="16">
    <location>
        <begin position="187"/>
        <end position="208"/>
    </location>
</feature>
<evidence type="ECO:0000313" key="21">
    <source>
        <dbReference type="Proteomes" id="UP000036045"/>
    </source>
</evidence>
<evidence type="ECO:0000256" key="13">
    <source>
        <dbReference type="ARBA" id="ARBA00074306"/>
    </source>
</evidence>
<keyword evidence="8" id="KW-0547">Nucleotide-binding</keyword>
<dbReference type="InterPro" id="IPR004358">
    <property type="entry name" value="Sig_transdc_His_kin-like_C"/>
</dbReference>
<feature type="domain" description="Histidine kinase" evidence="17">
    <location>
        <begin position="518"/>
        <end position="748"/>
    </location>
</feature>
<dbReference type="OrthoDB" id="9790669at2"/>
<dbReference type="GO" id="GO:0005886">
    <property type="term" value="C:plasma membrane"/>
    <property type="evidence" value="ECO:0007669"/>
    <property type="project" value="UniProtKB-SubCell"/>
</dbReference>
<sequence>MDSKFKFGIRSKIILGYIVIILCLLVSVILLNNQIRSLQQERNSIINYDSRIHELTSSIEKSVLDMETGQRGYIITGNQSYLIPYNDGKENWKEQFEELYQLMSNKPVQQQNLLEIKENILNWINTAGEPTIQYKAQNNTEALDEFFKEDNGRDYINEITEKFTNLRDTEKTASAKQATKLDQQNNALTVGLFGVLVLISLVAISLAGQTSKSIVRTIKEVTESIKTIAASKGNVSTRIHVRTKDEIRELAEVTNSLLDTVEQREWLQSNVADIVMKIQGIPSIESLASVFITEIAQKTNASFGAFYVKDTQQKKETYLKTATFAESGDTIARDTFQLGEGLIGQSAKEQRVLHYQEIPSDYRLIATGLGDVSPRSIIIVPVLFEGEAIAVLELATMTEFTALQQNLITGVVETFGLTINSIMGRMEIVRLLNESRAMTEELQVQSEELQTQSEELQSQSEELQMQKEELMATNEQLEDRTREAEAKTRDLEKAKEELEEKTELVIQNSNYKSEFLANMSHELRTPLNSILILSEMLAENESNHLSEEEMEFANVIHSSGKDLLSLINDILDLSKVEAGKLDVHFAEVSIHDITSQLERSFAPIANQKEVEFLVNKQEGLQDIVFTDEKRFQQIIKNLLSNAFKFTESGTVSLNIKKRNQISRSMRELSNDWLDISVTDTGIGIPKDKHKLIFETFQQADGATVRKYGGTGLGLSICREFARLLGGWISLKSEEGKGSTFTLIIPSLPNGIADTQLNISEMNVAATMEVKKQEARQEIDKEEQKQEEERKTEIVISKDENEDVFKGKKVLIVDDDNRNIFALKTTLEKRGMDVLVAYNGKECLDILDRTTDLDVILMDIMMPNMNGYETMTIIRQTLNLTEIPIIALTAKAMKNDREKCLEAGASDYISKPLDLDQLYSVLRVWLAK</sequence>
<keyword evidence="16" id="KW-1133">Transmembrane helix</keyword>
<dbReference type="PROSITE" id="PS50885">
    <property type="entry name" value="HAMP"/>
    <property type="match status" value="1"/>
</dbReference>
<keyword evidence="12 16" id="KW-0472">Membrane</keyword>
<evidence type="ECO:0000256" key="1">
    <source>
        <dbReference type="ARBA" id="ARBA00000085"/>
    </source>
</evidence>
<comment type="caution">
    <text evidence="20">The sequence shown here is derived from an EMBL/GenBank/DDBJ whole genome shotgun (WGS) entry which is preliminary data.</text>
</comment>
<dbReference type="InterPro" id="IPR005467">
    <property type="entry name" value="His_kinase_dom"/>
</dbReference>
<dbReference type="FunFam" id="3.30.565.10:FF:000010">
    <property type="entry name" value="Sensor histidine kinase RcsC"/>
    <property type="match status" value="1"/>
</dbReference>
<evidence type="ECO:0000256" key="12">
    <source>
        <dbReference type="ARBA" id="ARBA00023136"/>
    </source>
</evidence>
<dbReference type="Pfam" id="PF00072">
    <property type="entry name" value="Response_reg"/>
    <property type="match status" value="1"/>
</dbReference>
<dbReference type="EMBL" id="LDPH01000003">
    <property type="protein sequence ID" value="KLV27590.1"/>
    <property type="molecule type" value="Genomic_DNA"/>
</dbReference>
<dbReference type="SUPFAM" id="SSF47384">
    <property type="entry name" value="Homodimeric domain of signal transducing histidine kinase"/>
    <property type="match status" value="1"/>
</dbReference>
<dbReference type="Pfam" id="PF13185">
    <property type="entry name" value="GAF_2"/>
    <property type="match status" value="1"/>
</dbReference>
<keyword evidence="10" id="KW-0067">ATP-binding</keyword>
<evidence type="ECO:0000256" key="4">
    <source>
        <dbReference type="ARBA" id="ARBA00012438"/>
    </source>
</evidence>
<dbReference type="PATRIC" id="fig|1397.4.peg.3192"/>
<dbReference type="CDD" id="cd17546">
    <property type="entry name" value="REC_hyHK_CKI1_RcsC-like"/>
    <property type="match status" value="1"/>
</dbReference>
<dbReference type="InterPro" id="IPR036890">
    <property type="entry name" value="HATPase_C_sf"/>
</dbReference>
<evidence type="ECO:0000256" key="16">
    <source>
        <dbReference type="SAM" id="Phobius"/>
    </source>
</evidence>
<proteinExistence type="inferred from homology"/>
<evidence type="ECO:0000259" key="17">
    <source>
        <dbReference type="PROSITE" id="PS50109"/>
    </source>
</evidence>
<gene>
    <name evidence="20" type="ORF">ABW02_05425</name>
</gene>
<dbReference type="SMART" id="SM00387">
    <property type="entry name" value="HATPase_c"/>
    <property type="match status" value="1"/>
</dbReference>
<protein>
    <recommendedName>
        <fullName evidence="13">Circadian input-output histidine kinase CikA</fullName>
        <ecNumber evidence="4">2.7.13.3</ecNumber>
    </recommendedName>
</protein>
<keyword evidence="15" id="KW-0175">Coiled coil</keyword>
<dbReference type="CDD" id="cd19410">
    <property type="entry name" value="HK9-like_sensor"/>
    <property type="match status" value="1"/>
</dbReference>
<feature type="modified residue" description="4-aspartylphosphate" evidence="14">
    <location>
        <position position="858"/>
    </location>
</feature>
<feature type="coiled-coil region" evidence="15">
    <location>
        <begin position="428"/>
        <end position="508"/>
    </location>
</feature>
<dbReference type="SUPFAM" id="SSF55874">
    <property type="entry name" value="ATPase domain of HSP90 chaperone/DNA topoisomerase II/histidine kinase"/>
    <property type="match status" value="1"/>
</dbReference>
<dbReference type="SUPFAM" id="SSF55781">
    <property type="entry name" value="GAF domain-like"/>
    <property type="match status" value="1"/>
</dbReference>
<evidence type="ECO:0000256" key="10">
    <source>
        <dbReference type="ARBA" id="ARBA00022840"/>
    </source>
</evidence>
<evidence type="ECO:0000313" key="20">
    <source>
        <dbReference type="EMBL" id="KLV27590.1"/>
    </source>
</evidence>
<dbReference type="InterPro" id="IPR011006">
    <property type="entry name" value="CheY-like_superfamily"/>
</dbReference>
<evidence type="ECO:0000256" key="14">
    <source>
        <dbReference type="PROSITE-ProRule" id="PRU00169"/>
    </source>
</evidence>
<evidence type="ECO:0000259" key="19">
    <source>
        <dbReference type="PROSITE" id="PS50885"/>
    </source>
</evidence>
<name>A0A0J1LF46_NIACI</name>
<dbReference type="AlphaFoldDB" id="A0A0J1LF46"/>
<dbReference type="CDD" id="cd16922">
    <property type="entry name" value="HATPase_EvgS-ArcB-TorS-like"/>
    <property type="match status" value="1"/>
</dbReference>
<dbReference type="PRINTS" id="PR00344">
    <property type="entry name" value="BCTRLSENSOR"/>
</dbReference>
<keyword evidence="16" id="KW-0812">Transmembrane</keyword>
<evidence type="ECO:0000259" key="18">
    <source>
        <dbReference type="PROSITE" id="PS50110"/>
    </source>
</evidence>
<comment type="similarity">
    <text evidence="3">In the N-terminal section; belongs to the phytochrome family.</text>
</comment>
<dbReference type="InterPro" id="IPR001789">
    <property type="entry name" value="Sig_transdc_resp-reg_receiver"/>
</dbReference>
<dbReference type="GO" id="GO:0005524">
    <property type="term" value="F:ATP binding"/>
    <property type="evidence" value="ECO:0007669"/>
    <property type="project" value="UniProtKB-KW"/>
</dbReference>
<evidence type="ECO:0000256" key="6">
    <source>
        <dbReference type="ARBA" id="ARBA00022553"/>
    </source>
</evidence>